<keyword evidence="3" id="KW-1185">Reference proteome</keyword>
<accession>A0A6A5KVE8</accession>
<proteinExistence type="predicted"/>
<feature type="compositionally biased region" description="Low complexity" evidence="1">
    <location>
        <begin position="14"/>
        <end position="33"/>
    </location>
</feature>
<name>A0A6A5KVE8_9PLEO</name>
<organism evidence="2 3">
    <name type="scientific">Decorospora gaudefroyi</name>
    <dbReference type="NCBI Taxonomy" id="184978"/>
    <lineage>
        <taxon>Eukaryota</taxon>
        <taxon>Fungi</taxon>
        <taxon>Dikarya</taxon>
        <taxon>Ascomycota</taxon>
        <taxon>Pezizomycotina</taxon>
        <taxon>Dothideomycetes</taxon>
        <taxon>Pleosporomycetidae</taxon>
        <taxon>Pleosporales</taxon>
        <taxon>Pleosporineae</taxon>
        <taxon>Pleosporaceae</taxon>
        <taxon>Decorospora</taxon>
    </lineage>
</organism>
<evidence type="ECO:0000313" key="2">
    <source>
        <dbReference type="EMBL" id="KAF1837623.1"/>
    </source>
</evidence>
<protein>
    <submittedName>
        <fullName evidence="2">Uncharacterized protein</fullName>
    </submittedName>
</protein>
<reference evidence="2" key="1">
    <citation type="submission" date="2020-01" db="EMBL/GenBank/DDBJ databases">
        <authorList>
            <consortium name="DOE Joint Genome Institute"/>
            <person name="Haridas S."/>
            <person name="Albert R."/>
            <person name="Binder M."/>
            <person name="Bloem J."/>
            <person name="Labutti K."/>
            <person name="Salamov A."/>
            <person name="Andreopoulos B."/>
            <person name="Baker S.E."/>
            <person name="Barry K."/>
            <person name="Bills G."/>
            <person name="Bluhm B.H."/>
            <person name="Cannon C."/>
            <person name="Castanera R."/>
            <person name="Culley D.E."/>
            <person name="Daum C."/>
            <person name="Ezra D."/>
            <person name="Gonzalez J.B."/>
            <person name="Henrissat B."/>
            <person name="Kuo A."/>
            <person name="Liang C."/>
            <person name="Lipzen A."/>
            <person name="Lutzoni F."/>
            <person name="Magnuson J."/>
            <person name="Mondo S."/>
            <person name="Nolan M."/>
            <person name="Ohm R."/>
            <person name="Pangilinan J."/>
            <person name="Park H.-J."/>
            <person name="Ramirez L."/>
            <person name="Alfaro M."/>
            <person name="Sun H."/>
            <person name="Tritt A."/>
            <person name="Yoshinaga Y."/>
            <person name="Zwiers L.-H."/>
            <person name="Turgeon B.G."/>
            <person name="Goodwin S.B."/>
            <person name="Spatafora J.W."/>
            <person name="Crous P.W."/>
            <person name="Grigoriev I.V."/>
        </authorList>
    </citation>
    <scope>NUCLEOTIDE SEQUENCE</scope>
    <source>
        <strain evidence="2">P77</strain>
    </source>
</reference>
<feature type="non-terminal residue" evidence="2">
    <location>
        <position position="109"/>
    </location>
</feature>
<dbReference type="Proteomes" id="UP000800040">
    <property type="component" value="Unassembled WGS sequence"/>
</dbReference>
<evidence type="ECO:0000313" key="3">
    <source>
        <dbReference type="Proteomes" id="UP000800040"/>
    </source>
</evidence>
<feature type="region of interest" description="Disordered" evidence="1">
    <location>
        <begin position="1"/>
        <end position="84"/>
    </location>
</feature>
<feature type="compositionally biased region" description="Pro residues" evidence="1">
    <location>
        <begin position="56"/>
        <end position="74"/>
    </location>
</feature>
<dbReference type="EMBL" id="ML975260">
    <property type="protein sequence ID" value="KAF1837623.1"/>
    <property type="molecule type" value="Genomic_DNA"/>
</dbReference>
<sequence>MVQHPHPGQERTMAQALADAAAAANQQSGSQQAGPPRSSTASSATIIPNSQILPSPSGPSQPPPSFPQPPPGAQPPQVVEHTTPEALEALRRQNEAEQIAYDMEARERR</sequence>
<evidence type="ECO:0000256" key="1">
    <source>
        <dbReference type="SAM" id="MobiDB-lite"/>
    </source>
</evidence>
<dbReference type="AlphaFoldDB" id="A0A6A5KVE8"/>
<gene>
    <name evidence="2" type="ORF">BDW02DRAFT_121800</name>
</gene>
<feature type="compositionally biased region" description="Polar residues" evidence="1">
    <location>
        <begin position="37"/>
        <end position="53"/>
    </location>
</feature>